<reference evidence="1" key="1">
    <citation type="submission" date="2021-10" db="EMBL/GenBank/DDBJ databases">
        <title>Tropical sea cucumber genome reveals ecological adaptation and Cuvierian tubules defense mechanism.</title>
        <authorList>
            <person name="Chen T."/>
        </authorList>
    </citation>
    <scope>NUCLEOTIDE SEQUENCE</scope>
    <source>
        <strain evidence="1">Nanhai2018</strain>
        <tissue evidence="1">Muscle</tissue>
    </source>
</reference>
<evidence type="ECO:0000313" key="2">
    <source>
        <dbReference type="Proteomes" id="UP001152320"/>
    </source>
</evidence>
<dbReference type="OrthoDB" id="5990211at2759"/>
<organism evidence="1 2">
    <name type="scientific">Holothuria leucospilota</name>
    <name type="common">Black long sea cucumber</name>
    <name type="synonym">Mertensiothuria leucospilota</name>
    <dbReference type="NCBI Taxonomy" id="206669"/>
    <lineage>
        <taxon>Eukaryota</taxon>
        <taxon>Metazoa</taxon>
        <taxon>Echinodermata</taxon>
        <taxon>Eleutherozoa</taxon>
        <taxon>Echinozoa</taxon>
        <taxon>Holothuroidea</taxon>
        <taxon>Aspidochirotacea</taxon>
        <taxon>Aspidochirotida</taxon>
        <taxon>Holothuriidae</taxon>
        <taxon>Holothuria</taxon>
    </lineage>
</organism>
<name>A0A9Q1BFQ1_HOLLE</name>
<proteinExistence type="predicted"/>
<dbReference type="Proteomes" id="UP001152320">
    <property type="component" value="Chromosome 19"/>
</dbReference>
<dbReference type="PANTHER" id="PTHR46670">
    <property type="entry name" value="ENDO/EXONUCLEASE/PHOSPHATASE DOMAIN-CONTAINING PROTEIN"/>
    <property type="match status" value="1"/>
</dbReference>
<dbReference type="AlphaFoldDB" id="A0A9Q1BFQ1"/>
<evidence type="ECO:0000313" key="1">
    <source>
        <dbReference type="EMBL" id="KAJ8023913.1"/>
    </source>
</evidence>
<comment type="caution">
    <text evidence="1">The sequence shown here is derived from an EMBL/GenBank/DDBJ whole genome shotgun (WGS) entry which is preliminary data.</text>
</comment>
<gene>
    <name evidence="1" type="ORF">HOLleu_36487</name>
</gene>
<protein>
    <submittedName>
        <fullName evidence="1">Uncharacterized protein</fullName>
    </submittedName>
</protein>
<dbReference type="EMBL" id="JAIZAY010000019">
    <property type="protein sequence ID" value="KAJ8023913.1"/>
    <property type="molecule type" value="Genomic_DNA"/>
</dbReference>
<accession>A0A9Q1BFQ1</accession>
<dbReference type="PANTHER" id="PTHR46670:SF3">
    <property type="entry name" value="ENDONUCLEASE_EXONUCLEASE_PHOSPHATASE DOMAIN-CONTAINING PROTEIN"/>
    <property type="match status" value="1"/>
</dbReference>
<sequence>MRAIDIEDFLSDIRLSRLCTDPAVDVRDLVEQYSNELSLLLDKHAPSYLKTVVLRPHQPWFSNDILRAKRARRAAERKWLLSGSFLDYI</sequence>
<keyword evidence="2" id="KW-1185">Reference proteome</keyword>